<sequence length="320" mass="36076">MKLYPLSFTPILKERIWGGTKLQTVLHKSSLSKNMGESWELSAVSDDISVVNNGAAKGKTLTELIDLFPEELLGEKVLLKFGKQFPLLFKFIDAKEDLSIQVHPNDQLAQARHNSFGKTEMWYIMQADENARLIVGFNKESTQTDYLSHLQTNSLTELLKEYPVQTGDVFFLETGTIHAIGAGILLAEIQQTSDITYRLYDWGRVDDKGVSRELHTDLALEAINYNTTKSKITYDNVIENKSVTVVDSVYFKTNYLQLSTSYSWIKKEDAFTVFMCVEGKCTLTYEGELFSLVKGQTILIPASITHFLLEGSATLLEISI</sequence>
<keyword evidence="2" id="KW-0862">Zinc</keyword>
<accession>A0ABY9RC40</accession>
<evidence type="ECO:0000259" key="6">
    <source>
        <dbReference type="Pfam" id="PF21621"/>
    </source>
</evidence>
<dbReference type="Gene3D" id="2.60.120.10">
    <property type="entry name" value="Jelly Rolls"/>
    <property type="match status" value="2"/>
</dbReference>
<dbReference type="PIRSF" id="PIRSF036894">
    <property type="entry name" value="PMI_Firm_short"/>
    <property type="match status" value="1"/>
</dbReference>
<keyword evidence="1" id="KW-0479">Metal-binding</keyword>
<dbReference type="Pfam" id="PF20511">
    <property type="entry name" value="PMI_typeI_cat"/>
    <property type="match status" value="1"/>
</dbReference>
<dbReference type="PANTHER" id="PTHR42742:SF3">
    <property type="entry name" value="FRUCTOKINASE"/>
    <property type="match status" value="1"/>
</dbReference>
<dbReference type="InterPro" id="IPR046457">
    <property type="entry name" value="PMI_typeI_cat"/>
</dbReference>
<organism evidence="7 8">
    <name type="scientific">Flavobacterium nakdongensis</name>
    <dbReference type="NCBI Taxonomy" id="3073563"/>
    <lineage>
        <taxon>Bacteria</taxon>
        <taxon>Pseudomonadati</taxon>
        <taxon>Bacteroidota</taxon>
        <taxon>Flavobacteriia</taxon>
        <taxon>Flavobacteriales</taxon>
        <taxon>Flavobacteriaceae</taxon>
        <taxon>Flavobacterium</taxon>
    </lineage>
</organism>
<evidence type="ECO:0000256" key="2">
    <source>
        <dbReference type="ARBA" id="ARBA00022833"/>
    </source>
</evidence>
<dbReference type="EMBL" id="CP133721">
    <property type="protein sequence ID" value="WMW78379.1"/>
    <property type="molecule type" value="Genomic_DNA"/>
</dbReference>
<dbReference type="InterPro" id="IPR051804">
    <property type="entry name" value="Carb_Metab_Reg_Kinase/Isom"/>
</dbReference>
<dbReference type="CDD" id="cd07010">
    <property type="entry name" value="cupin_PMI_type_I_N_bac"/>
    <property type="match status" value="1"/>
</dbReference>
<dbReference type="RefSeq" id="WP_309532686.1">
    <property type="nucleotide sequence ID" value="NZ_CP133721.1"/>
</dbReference>
<feature type="domain" description="Phosphomannose isomerase type I catalytic" evidence="5">
    <location>
        <begin position="9"/>
        <end position="115"/>
    </location>
</feature>
<dbReference type="Pfam" id="PF21621">
    <property type="entry name" value="MPI_cupin_dom"/>
    <property type="match status" value="1"/>
</dbReference>
<dbReference type="Proteomes" id="UP001180481">
    <property type="component" value="Chromosome"/>
</dbReference>
<keyword evidence="8" id="KW-1185">Reference proteome</keyword>
<dbReference type="InterPro" id="IPR049071">
    <property type="entry name" value="MPI_cupin_dom"/>
</dbReference>
<dbReference type="InterPro" id="IPR014710">
    <property type="entry name" value="RmlC-like_jellyroll"/>
</dbReference>
<reference evidence="7" key="1">
    <citation type="submission" date="2023-09" db="EMBL/GenBank/DDBJ databases">
        <title>Flavobacterium sp. 20NA77.7 isolated from freshwater.</title>
        <authorList>
            <person name="Le V."/>
            <person name="Ko S.-R."/>
            <person name="Ahn C.-Y."/>
            <person name="Oh H.-M."/>
        </authorList>
    </citation>
    <scope>NUCLEOTIDE SEQUENCE</scope>
    <source>
        <strain evidence="7">20NA77.7</strain>
    </source>
</reference>
<dbReference type="InterPro" id="IPR014628">
    <property type="entry name" value="Man6P_isomerase_Firm_short"/>
</dbReference>
<evidence type="ECO:0000256" key="3">
    <source>
        <dbReference type="ARBA" id="ARBA00029741"/>
    </source>
</evidence>
<evidence type="ECO:0000259" key="5">
    <source>
        <dbReference type="Pfam" id="PF20511"/>
    </source>
</evidence>
<keyword evidence="7" id="KW-0413">Isomerase</keyword>
<protein>
    <recommendedName>
        <fullName evidence="3">Phosphohexomutase</fullName>
    </recommendedName>
    <alternativeName>
        <fullName evidence="4">Phosphomannose isomerase</fullName>
    </alternativeName>
</protein>
<evidence type="ECO:0000256" key="1">
    <source>
        <dbReference type="ARBA" id="ARBA00022723"/>
    </source>
</evidence>
<dbReference type="SUPFAM" id="SSF51182">
    <property type="entry name" value="RmlC-like cupins"/>
    <property type="match status" value="1"/>
</dbReference>
<proteinExistence type="predicted"/>
<dbReference type="PANTHER" id="PTHR42742">
    <property type="entry name" value="TRANSCRIPTIONAL REPRESSOR MPRA"/>
    <property type="match status" value="1"/>
</dbReference>
<feature type="domain" description="Mannose-6-phosphate isomerase cupin" evidence="6">
    <location>
        <begin position="244"/>
        <end position="316"/>
    </location>
</feature>
<gene>
    <name evidence="7" type="ORF">RF683_02735</name>
</gene>
<evidence type="ECO:0000313" key="7">
    <source>
        <dbReference type="EMBL" id="WMW78379.1"/>
    </source>
</evidence>
<name>A0ABY9RC40_9FLAO</name>
<evidence type="ECO:0000256" key="4">
    <source>
        <dbReference type="ARBA" id="ARBA00030762"/>
    </source>
</evidence>
<dbReference type="InterPro" id="IPR011051">
    <property type="entry name" value="RmlC_Cupin_sf"/>
</dbReference>
<evidence type="ECO:0000313" key="8">
    <source>
        <dbReference type="Proteomes" id="UP001180481"/>
    </source>
</evidence>
<dbReference type="GO" id="GO:0016853">
    <property type="term" value="F:isomerase activity"/>
    <property type="evidence" value="ECO:0007669"/>
    <property type="project" value="UniProtKB-KW"/>
</dbReference>